<dbReference type="EMBL" id="JBBWWQ010000001">
    <property type="protein sequence ID" value="KAK8957593.1"/>
    <property type="molecule type" value="Genomic_DNA"/>
</dbReference>
<dbReference type="PANTHER" id="PTHR36007:SF2">
    <property type="entry name" value="TRANSPORT PROTEIN-RELATED"/>
    <property type="match status" value="1"/>
</dbReference>
<dbReference type="GO" id="GO:0009507">
    <property type="term" value="C:chloroplast"/>
    <property type="evidence" value="ECO:0007669"/>
    <property type="project" value="TreeGrafter"/>
</dbReference>
<name>A0AAP0C1Y6_9ASPA</name>
<feature type="transmembrane region" description="Helical" evidence="1">
    <location>
        <begin position="238"/>
        <end position="262"/>
    </location>
</feature>
<keyword evidence="1" id="KW-0472">Membrane</keyword>
<feature type="transmembrane region" description="Helical" evidence="1">
    <location>
        <begin position="297"/>
        <end position="315"/>
    </location>
</feature>
<evidence type="ECO:0008006" key="4">
    <source>
        <dbReference type="Google" id="ProtNLM"/>
    </source>
</evidence>
<protein>
    <recommendedName>
        <fullName evidence="4">Small multi-drug export protein</fullName>
    </recommendedName>
</protein>
<sequence>MAAAAAAAGVLAPAPAFHCRNSSASSFPFSPPRPAPPLRSQIISSDLRISSSSKTPLRTEPLAGRLLLKKWFKIRRVQNLPHQRLEEEEEEVPEESGGFAHRQKILQYVFLLVPFFITCGTSLAAVDDSIRASALGLKVATALRKSGWVDEAIVFFLATLPVIELRGAIPVGYWMRLDPLNLTIVSILGNMVPVPFIVLFLKKVAAFLSKKSDSATKFLEVFFERAREKAGPVMEFQWLGLMLFVAVPFPGTGAWTGAIVAAVLDMPFWSAFSANFCGVVIAGLLVNLLVNLGVKQAVMVGILLFFISTVMWSLLRSFRSTLASK</sequence>
<reference evidence="2 3" key="1">
    <citation type="journal article" date="2022" name="Nat. Plants">
        <title>Genomes of leafy and leafless Platanthera orchids illuminate the evolution of mycoheterotrophy.</title>
        <authorList>
            <person name="Li M.H."/>
            <person name="Liu K.W."/>
            <person name="Li Z."/>
            <person name="Lu H.C."/>
            <person name="Ye Q.L."/>
            <person name="Zhang D."/>
            <person name="Wang J.Y."/>
            <person name="Li Y.F."/>
            <person name="Zhong Z.M."/>
            <person name="Liu X."/>
            <person name="Yu X."/>
            <person name="Liu D.K."/>
            <person name="Tu X.D."/>
            <person name="Liu B."/>
            <person name="Hao Y."/>
            <person name="Liao X.Y."/>
            <person name="Jiang Y.T."/>
            <person name="Sun W.H."/>
            <person name="Chen J."/>
            <person name="Chen Y.Q."/>
            <person name="Ai Y."/>
            <person name="Zhai J.W."/>
            <person name="Wu S.S."/>
            <person name="Zhou Z."/>
            <person name="Hsiao Y.Y."/>
            <person name="Wu W.L."/>
            <person name="Chen Y.Y."/>
            <person name="Lin Y.F."/>
            <person name="Hsu J.L."/>
            <person name="Li C.Y."/>
            <person name="Wang Z.W."/>
            <person name="Zhao X."/>
            <person name="Zhong W.Y."/>
            <person name="Ma X.K."/>
            <person name="Ma L."/>
            <person name="Huang J."/>
            <person name="Chen G.Z."/>
            <person name="Huang M.Z."/>
            <person name="Huang L."/>
            <person name="Peng D.H."/>
            <person name="Luo Y.B."/>
            <person name="Zou S.Q."/>
            <person name="Chen S.P."/>
            <person name="Lan S."/>
            <person name="Tsai W.C."/>
            <person name="Van de Peer Y."/>
            <person name="Liu Z.J."/>
        </authorList>
    </citation>
    <scope>NUCLEOTIDE SEQUENCE [LARGE SCALE GENOMIC DNA]</scope>
    <source>
        <strain evidence="2">Lor287</strain>
    </source>
</reference>
<accession>A0AAP0C1Y6</accession>
<evidence type="ECO:0000313" key="2">
    <source>
        <dbReference type="EMBL" id="KAK8957593.1"/>
    </source>
</evidence>
<keyword evidence="1" id="KW-1133">Transmembrane helix</keyword>
<dbReference type="InterPro" id="IPR009577">
    <property type="entry name" value="Sm_multidrug_ex"/>
</dbReference>
<dbReference type="Pfam" id="PF06695">
    <property type="entry name" value="Sm_multidrug_ex"/>
    <property type="match status" value="1"/>
</dbReference>
<comment type="caution">
    <text evidence="2">The sequence shown here is derived from an EMBL/GenBank/DDBJ whole genome shotgun (WGS) entry which is preliminary data.</text>
</comment>
<dbReference type="Proteomes" id="UP001418222">
    <property type="component" value="Unassembled WGS sequence"/>
</dbReference>
<keyword evidence="3" id="KW-1185">Reference proteome</keyword>
<feature type="transmembrane region" description="Helical" evidence="1">
    <location>
        <begin position="105"/>
        <end position="126"/>
    </location>
</feature>
<gene>
    <name evidence="2" type="ORF">KSP39_PZI000166</name>
</gene>
<dbReference type="PANTHER" id="PTHR36007">
    <property type="entry name" value="TRANSPORT PROTEIN-RELATED"/>
    <property type="match status" value="1"/>
</dbReference>
<organism evidence="2 3">
    <name type="scientific">Platanthera zijinensis</name>
    <dbReference type="NCBI Taxonomy" id="2320716"/>
    <lineage>
        <taxon>Eukaryota</taxon>
        <taxon>Viridiplantae</taxon>
        <taxon>Streptophyta</taxon>
        <taxon>Embryophyta</taxon>
        <taxon>Tracheophyta</taxon>
        <taxon>Spermatophyta</taxon>
        <taxon>Magnoliopsida</taxon>
        <taxon>Liliopsida</taxon>
        <taxon>Asparagales</taxon>
        <taxon>Orchidaceae</taxon>
        <taxon>Orchidoideae</taxon>
        <taxon>Orchideae</taxon>
        <taxon>Orchidinae</taxon>
        <taxon>Platanthera</taxon>
    </lineage>
</organism>
<evidence type="ECO:0000256" key="1">
    <source>
        <dbReference type="SAM" id="Phobius"/>
    </source>
</evidence>
<feature type="transmembrane region" description="Helical" evidence="1">
    <location>
        <begin position="268"/>
        <end position="290"/>
    </location>
</feature>
<evidence type="ECO:0000313" key="3">
    <source>
        <dbReference type="Proteomes" id="UP001418222"/>
    </source>
</evidence>
<proteinExistence type="predicted"/>
<dbReference type="AlphaFoldDB" id="A0AAP0C1Y6"/>
<keyword evidence="1" id="KW-0812">Transmembrane</keyword>
<feature type="transmembrane region" description="Helical" evidence="1">
    <location>
        <begin position="147"/>
        <end position="169"/>
    </location>
</feature>
<feature type="transmembrane region" description="Helical" evidence="1">
    <location>
        <begin position="181"/>
        <end position="201"/>
    </location>
</feature>